<dbReference type="GO" id="GO:0003964">
    <property type="term" value="F:RNA-directed DNA polymerase activity"/>
    <property type="evidence" value="ECO:0007669"/>
    <property type="project" value="UniProtKB-KW"/>
</dbReference>
<dbReference type="EMBL" id="RCUX01000002">
    <property type="protein sequence ID" value="RLP77417.1"/>
    <property type="molecule type" value="Genomic_DNA"/>
</dbReference>
<keyword evidence="2" id="KW-0695">RNA-directed DNA polymerase</keyword>
<protein>
    <submittedName>
        <fullName evidence="2">RNA-directed DNA polymerase</fullName>
    </submittedName>
</protein>
<keyword evidence="2" id="KW-0548">Nucleotidyltransferase</keyword>
<dbReference type="OrthoDB" id="1550386at2"/>
<dbReference type="Pfam" id="PF00078">
    <property type="entry name" value="RVT_1"/>
    <property type="match status" value="1"/>
</dbReference>
<sequence length="683" mass="77262">MPGGIRVHKKKIQVSKAAHRVLLTELLPFELAPNIDSRGFFELISRTGAKVTKENTSWTRRQSDSPSTADDLLVQIIVGTHEHDIKLEGKTFEILPTSSSTSSSKTVHGSWRHPLTFLVDRPDGQYRALTIPHPKDQLASVEFLENYSDAIVHQARKSKFSLRAPVAKSQFVYVDDKTFTRSQTDRTHGIELSHEGYISFVSFFRYSSFSNINKFFASADLHSLETKYRHQRRLDITRCFESIYTHSVDWAFRGRAASKNFMSDATLGNDFDSLLRNANNGQTNGILIGSELSRVFAELILQRVDRTVEKNLENRGLKFSEGYVVARYVDDYFIFSHSLEVQDEIQHVLEIELGQYNLRFNKAKQQDLVSMSRSMIHYAKLQIAKDLTKYLKKARSFVEGENGNGSTPKVKRAITSFKRAISVYGVDAARTTGYALSIIERKSASIIKRIDLRDRAGQERAAAALSDICTLAHAIYASSPSVSAAVRLSRVMIRAVESAQKMPIDVQNVVLANIDRVCRQVIGAATAVGKHRRSVETQYLLLVHARLGSAYIFTSDELSSILRLDPEVGGDDPDYFDIIASLTYMQRRKRFEELRIEVCKIVTGRIAELELRAAERAMLLADVIACRHIPSEQRAQWLAQEFQDLNASQISTAIAQWPKRVFTSWAGFDLDRALHRKQALEVY</sequence>
<evidence type="ECO:0000313" key="2">
    <source>
        <dbReference type="EMBL" id="RLP77417.1"/>
    </source>
</evidence>
<proteinExistence type="predicted"/>
<dbReference type="NCBIfam" id="NF041748">
    <property type="entry name" value="Drt3b"/>
    <property type="match status" value="1"/>
</dbReference>
<dbReference type="PROSITE" id="PS50878">
    <property type="entry name" value="RT_POL"/>
    <property type="match status" value="1"/>
</dbReference>
<name>A0A3L7AB27_9MICO</name>
<feature type="domain" description="Reverse transcriptase" evidence="1">
    <location>
        <begin position="100"/>
        <end position="383"/>
    </location>
</feature>
<gene>
    <name evidence="2" type="ORF">D9V32_02930</name>
</gene>
<dbReference type="Proteomes" id="UP000272503">
    <property type="component" value="Unassembled WGS sequence"/>
</dbReference>
<organism evidence="2 3">
    <name type="scientific">Mycetocola tolaasinivorans</name>
    <dbReference type="NCBI Taxonomy" id="76635"/>
    <lineage>
        <taxon>Bacteria</taxon>
        <taxon>Bacillati</taxon>
        <taxon>Actinomycetota</taxon>
        <taxon>Actinomycetes</taxon>
        <taxon>Micrococcales</taxon>
        <taxon>Microbacteriaceae</taxon>
        <taxon>Mycetocola</taxon>
    </lineage>
</organism>
<accession>A0A3L7AB27</accession>
<evidence type="ECO:0000313" key="3">
    <source>
        <dbReference type="Proteomes" id="UP000272503"/>
    </source>
</evidence>
<keyword evidence="2" id="KW-0808">Transferase</keyword>
<evidence type="ECO:0000259" key="1">
    <source>
        <dbReference type="PROSITE" id="PS50878"/>
    </source>
</evidence>
<keyword evidence="3" id="KW-1185">Reference proteome</keyword>
<reference evidence="2 3" key="1">
    <citation type="submission" date="2018-10" db="EMBL/GenBank/DDBJ databases">
        <authorList>
            <person name="Li J."/>
        </authorList>
    </citation>
    <scope>NUCLEOTIDE SEQUENCE [LARGE SCALE GENOMIC DNA]</scope>
    <source>
        <strain evidence="2 3">IF 016277</strain>
    </source>
</reference>
<dbReference type="AlphaFoldDB" id="A0A3L7AB27"/>
<dbReference type="CDD" id="cd01646">
    <property type="entry name" value="RT_Bac_retron_I"/>
    <property type="match status" value="1"/>
</dbReference>
<dbReference type="InterPro" id="IPR000477">
    <property type="entry name" value="RT_dom"/>
</dbReference>
<comment type="caution">
    <text evidence="2">The sequence shown here is derived from an EMBL/GenBank/DDBJ whole genome shotgun (WGS) entry which is preliminary data.</text>
</comment>